<dbReference type="Proteomes" id="UP000554482">
    <property type="component" value="Unassembled WGS sequence"/>
</dbReference>
<dbReference type="EMBL" id="JABWDY010036290">
    <property type="protein sequence ID" value="KAF5181342.1"/>
    <property type="molecule type" value="Genomic_DNA"/>
</dbReference>
<evidence type="ECO:0000313" key="12">
    <source>
        <dbReference type="EMBL" id="KAF5181342.1"/>
    </source>
</evidence>
<evidence type="ECO:0000256" key="3">
    <source>
        <dbReference type="ARBA" id="ARBA00022729"/>
    </source>
</evidence>
<dbReference type="InterPro" id="IPR008271">
    <property type="entry name" value="Ser/Thr_kinase_AS"/>
</dbReference>
<dbReference type="InterPro" id="IPR000719">
    <property type="entry name" value="Prot_kinase_dom"/>
</dbReference>
<evidence type="ECO:0000256" key="2">
    <source>
        <dbReference type="ARBA" id="ARBA00022679"/>
    </source>
</evidence>
<keyword evidence="6" id="KW-0067">ATP-binding</keyword>
<gene>
    <name evidence="12" type="ORF">FRX31_029074</name>
</gene>
<comment type="caution">
    <text evidence="12">The sequence shown here is derived from an EMBL/GenBank/DDBJ whole genome shotgun (WGS) entry which is preliminary data.</text>
</comment>
<dbReference type="InterPro" id="IPR000858">
    <property type="entry name" value="S_locus_glycoprot_dom"/>
</dbReference>
<keyword evidence="9" id="KW-0812">Transmembrane</keyword>
<dbReference type="Gene3D" id="1.10.510.10">
    <property type="entry name" value="Transferase(Phosphotransferase) domain 1"/>
    <property type="match status" value="1"/>
</dbReference>
<protein>
    <submittedName>
        <fullName evidence="12">Receptor-like serine/threonine-protein kinase SD1-7</fullName>
    </submittedName>
</protein>
<evidence type="ECO:0000256" key="1">
    <source>
        <dbReference type="ARBA" id="ARBA00022527"/>
    </source>
</evidence>
<dbReference type="CDD" id="cd01098">
    <property type="entry name" value="PAN_AP_plant"/>
    <property type="match status" value="1"/>
</dbReference>
<sequence length="598" mass="67340">MWQEVIIYWTSGLFSGRSFARVRNSGVRHLFNYSFVRNDEEQYFNYSFYNKSIISRFVLQYAGQIQLFTWSVEAQTWTELWAHPEDRCGVYAPCGAYGSCSTNTSSLCRCLQGFVPVSPRDWESDNWSNGCRRRTEIDCGNNDAFLQFKTLKLPDHMQYIEGIGPKNGNCKSMCASNCSCTAYSHVNETGCLFWGVDLMGLRENYNKTGQADGDQEIFIRIASSDLVGGNTPLPLLKKNQRIWVIVAATVTSALVILGFLMHYIWKITPRPEGNTKRSQDRFALEYGINITAAGKGTLPEGQEIAIKRLSRSSGQGLEEFKNEIILIAKLQHTNLVRLLGCCIEVEEKMLIYEYMVNGSLDSFIFDLNKRMKLDGQKRVHIIEGIAQGLLYLHKYSRLKVIHRDVKASNILLDGEMNPKISDFGMARIFSNNESEANTRRIVGTYGYMSPEYAMNGKFSVKSDVYSFGVLLLEIISGTKNSSYDHLDSSFNILGYAYILWKGNKAVELVDPLLDNSSPTNELVRYIHIALLCVQESASDRPTMVEVVSMLGNETTNLPTPKQPAFFIERNVVQEDSPPEAHGVICSANGSTISLVEGR</sequence>
<keyword evidence="12" id="KW-0675">Receptor</keyword>
<feature type="domain" description="Protein kinase" evidence="10">
    <location>
        <begin position="261"/>
        <end position="565"/>
    </location>
</feature>
<dbReference type="PANTHER" id="PTHR27002">
    <property type="entry name" value="RECEPTOR-LIKE SERINE/THREONINE-PROTEIN KINASE SD1-8"/>
    <property type="match status" value="1"/>
</dbReference>
<evidence type="ECO:0000256" key="4">
    <source>
        <dbReference type="ARBA" id="ARBA00022741"/>
    </source>
</evidence>
<dbReference type="SMART" id="SM00220">
    <property type="entry name" value="S_TKc"/>
    <property type="match status" value="1"/>
</dbReference>
<keyword evidence="3" id="KW-0732">Signal</keyword>
<evidence type="ECO:0000256" key="6">
    <source>
        <dbReference type="ARBA" id="ARBA00022840"/>
    </source>
</evidence>
<dbReference type="Gene3D" id="3.30.200.20">
    <property type="entry name" value="Phosphorylase Kinase, domain 1"/>
    <property type="match status" value="1"/>
</dbReference>
<evidence type="ECO:0000256" key="5">
    <source>
        <dbReference type="ARBA" id="ARBA00022777"/>
    </source>
</evidence>
<evidence type="ECO:0000259" key="11">
    <source>
        <dbReference type="PROSITE" id="PS50948"/>
    </source>
</evidence>
<dbReference type="InterPro" id="IPR003609">
    <property type="entry name" value="Pan_app"/>
</dbReference>
<keyword evidence="5 12" id="KW-0418">Kinase</keyword>
<dbReference type="GO" id="GO:0004674">
    <property type="term" value="F:protein serine/threonine kinase activity"/>
    <property type="evidence" value="ECO:0007669"/>
    <property type="project" value="UniProtKB-KW"/>
</dbReference>
<dbReference type="Pfam" id="PF00954">
    <property type="entry name" value="S_locus_glycop"/>
    <property type="match status" value="1"/>
</dbReference>
<dbReference type="PANTHER" id="PTHR27002:SF925">
    <property type="entry name" value="RECEPTOR-LIKE SERINE_THREONINE-PROTEIN KINASE"/>
    <property type="match status" value="1"/>
</dbReference>
<keyword evidence="2" id="KW-0808">Transferase</keyword>
<keyword evidence="9" id="KW-1133">Transmembrane helix</keyword>
<name>A0A7J6VAE8_THATH</name>
<dbReference type="PROSITE" id="PS50011">
    <property type="entry name" value="PROTEIN_KINASE_DOM"/>
    <property type="match status" value="1"/>
</dbReference>
<proteinExistence type="predicted"/>
<keyword evidence="7" id="KW-1015">Disulfide bond</keyword>
<keyword evidence="8" id="KW-0325">Glycoprotein</keyword>
<accession>A0A7J6VAE8</accession>
<feature type="transmembrane region" description="Helical" evidence="9">
    <location>
        <begin position="242"/>
        <end position="265"/>
    </location>
</feature>
<dbReference type="FunFam" id="3.30.200.20:FF:000910">
    <property type="entry name" value="Cysteine-rich receptor-like protein kinase 11"/>
    <property type="match status" value="1"/>
</dbReference>
<evidence type="ECO:0000259" key="10">
    <source>
        <dbReference type="PROSITE" id="PS50011"/>
    </source>
</evidence>
<dbReference type="GO" id="GO:0005886">
    <property type="term" value="C:plasma membrane"/>
    <property type="evidence" value="ECO:0007669"/>
    <property type="project" value="TreeGrafter"/>
</dbReference>
<dbReference type="SUPFAM" id="SSF56112">
    <property type="entry name" value="Protein kinase-like (PK-like)"/>
    <property type="match status" value="1"/>
</dbReference>
<dbReference type="FunFam" id="1.10.510.10:FF:000060">
    <property type="entry name" value="G-type lectin S-receptor-like serine/threonine-protein kinase"/>
    <property type="match status" value="1"/>
</dbReference>
<keyword evidence="4" id="KW-0547">Nucleotide-binding</keyword>
<evidence type="ECO:0000256" key="8">
    <source>
        <dbReference type="ARBA" id="ARBA00023180"/>
    </source>
</evidence>
<dbReference type="OrthoDB" id="4062651at2759"/>
<evidence type="ECO:0000313" key="13">
    <source>
        <dbReference type="Proteomes" id="UP000554482"/>
    </source>
</evidence>
<feature type="domain" description="Apple" evidence="11">
    <location>
        <begin position="139"/>
        <end position="222"/>
    </location>
</feature>
<dbReference type="Pfam" id="PF08276">
    <property type="entry name" value="PAN_2"/>
    <property type="match status" value="1"/>
</dbReference>
<dbReference type="GO" id="GO:0048544">
    <property type="term" value="P:recognition of pollen"/>
    <property type="evidence" value="ECO:0007669"/>
    <property type="project" value="InterPro"/>
</dbReference>
<dbReference type="InterPro" id="IPR011009">
    <property type="entry name" value="Kinase-like_dom_sf"/>
</dbReference>
<dbReference type="PROSITE" id="PS00108">
    <property type="entry name" value="PROTEIN_KINASE_ST"/>
    <property type="match status" value="1"/>
</dbReference>
<keyword evidence="13" id="KW-1185">Reference proteome</keyword>
<dbReference type="InterPro" id="IPR021820">
    <property type="entry name" value="S-locus_recpt_kinase_C"/>
</dbReference>
<dbReference type="InterPro" id="IPR001245">
    <property type="entry name" value="Ser-Thr/Tyr_kinase_cat_dom"/>
</dbReference>
<keyword evidence="1" id="KW-0723">Serine/threonine-protein kinase</keyword>
<dbReference type="Pfam" id="PF07714">
    <property type="entry name" value="PK_Tyr_Ser-Thr"/>
    <property type="match status" value="1"/>
</dbReference>
<keyword evidence="9" id="KW-0472">Membrane</keyword>
<dbReference type="PROSITE" id="PS50948">
    <property type="entry name" value="PAN"/>
    <property type="match status" value="1"/>
</dbReference>
<dbReference type="GO" id="GO:0005524">
    <property type="term" value="F:ATP binding"/>
    <property type="evidence" value="ECO:0007669"/>
    <property type="project" value="UniProtKB-KW"/>
</dbReference>
<evidence type="ECO:0000256" key="7">
    <source>
        <dbReference type="ARBA" id="ARBA00023157"/>
    </source>
</evidence>
<dbReference type="AlphaFoldDB" id="A0A7J6VAE8"/>
<organism evidence="12 13">
    <name type="scientific">Thalictrum thalictroides</name>
    <name type="common">Rue-anemone</name>
    <name type="synonym">Anemone thalictroides</name>
    <dbReference type="NCBI Taxonomy" id="46969"/>
    <lineage>
        <taxon>Eukaryota</taxon>
        <taxon>Viridiplantae</taxon>
        <taxon>Streptophyta</taxon>
        <taxon>Embryophyta</taxon>
        <taxon>Tracheophyta</taxon>
        <taxon>Spermatophyta</taxon>
        <taxon>Magnoliopsida</taxon>
        <taxon>Ranunculales</taxon>
        <taxon>Ranunculaceae</taxon>
        <taxon>Thalictroideae</taxon>
        <taxon>Thalictrum</taxon>
    </lineage>
</organism>
<reference evidence="12 13" key="1">
    <citation type="submission" date="2020-06" db="EMBL/GenBank/DDBJ databases">
        <title>Transcriptomic and genomic resources for Thalictrum thalictroides and T. hernandezii: Facilitating candidate gene discovery in an emerging model plant lineage.</title>
        <authorList>
            <person name="Arias T."/>
            <person name="Riano-Pachon D.M."/>
            <person name="Di Stilio V.S."/>
        </authorList>
    </citation>
    <scope>NUCLEOTIDE SEQUENCE [LARGE SCALE GENOMIC DNA]</scope>
    <source>
        <strain evidence="13">cv. WT478/WT964</strain>
        <tissue evidence="12">Leaves</tissue>
    </source>
</reference>
<dbReference type="SMART" id="SM00473">
    <property type="entry name" value="PAN_AP"/>
    <property type="match status" value="1"/>
</dbReference>
<evidence type="ECO:0000256" key="9">
    <source>
        <dbReference type="SAM" id="Phobius"/>
    </source>
</evidence>
<dbReference type="Pfam" id="PF11883">
    <property type="entry name" value="DUF3403"/>
    <property type="match status" value="1"/>
</dbReference>